<evidence type="ECO:0000313" key="3">
    <source>
        <dbReference type="Proteomes" id="UP000253517"/>
    </source>
</evidence>
<reference evidence="2 3" key="1">
    <citation type="submission" date="2018-07" db="EMBL/GenBank/DDBJ databases">
        <title>Genomic Encyclopedia of Type Strains, Phase IV (KMG-IV): sequencing the most valuable type-strain genomes for metagenomic binning, comparative biology and taxonomic classification.</title>
        <authorList>
            <person name="Goeker M."/>
        </authorList>
    </citation>
    <scope>NUCLEOTIDE SEQUENCE [LARGE SCALE GENOMIC DNA]</scope>
    <source>
        <strain evidence="2 3">DSM 21410</strain>
    </source>
</reference>
<dbReference type="RefSeq" id="WP_037359732.1">
    <property type="nucleotide sequence ID" value="NZ_BHZF01000001.1"/>
</dbReference>
<dbReference type="AlphaFoldDB" id="A0A368ZY87"/>
<evidence type="ECO:0000313" key="2">
    <source>
        <dbReference type="EMBL" id="RCX01921.1"/>
    </source>
</evidence>
<keyword evidence="3" id="KW-1185">Reference proteome</keyword>
<keyword evidence="1" id="KW-1133">Transmembrane helix</keyword>
<accession>A0A368ZY87</accession>
<feature type="transmembrane region" description="Helical" evidence="1">
    <location>
        <begin position="143"/>
        <end position="163"/>
    </location>
</feature>
<protein>
    <submittedName>
        <fullName evidence="2">Uncharacterized protein</fullName>
    </submittedName>
</protein>
<evidence type="ECO:0000256" key="1">
    <source>
        <dbReference type="SAM" id="Phobius"/>
    </source>
</evidence>
<name>A0A368ZY87_9FLAO</name>
<gene>
    <name evidence="2" type="ORF">DES35_10620</name>
</gene>
<dbReference type="EMBL" id="QPJS01000006">
    <property type="protein sequence ID" value="RCX01921.1"/>
    <property type="molecule type" value="Genomic_DNA"/>
</dbReference>
<organism evidence="2 3">
    <name type="scientific">Schleiferia thermophila</name>
    <dbReference type="NCBI Taxonomy" id="884107"/>
    <lineage>
        <taxon>Bacteria</taxon>
        <taxon>Pseudomonadati</taxon>
        <taxon>Bacteroidota</taxon>
        <taxon>Flavobacteriia</taxon>
        <taxon>Flavobacteriales</taxon>
        <taxon>Schleiferiaceae</taxon>
        <taxon>Schleiferia</taxon>
    </lineage>
</organism>
<comment type="caution">
    <text evidence="2">The sequence shown here is derived from an EMBL/GenBank/DDBJ whole genome shotgun (WGS) entry which is preliminary data.</text>
</comment>
<feature type="transmembrane region" description="Helical" evidence="1">
    <location>
        <begin position="72"/>
        <end position="90"/>
    </location>
</feature>
<proteinExistence type="predicted"/>
<dbReference type="Proteomes" id="UP000253517">
    <property type="component" value="Unassembled WGS sequence"/>
</dbReference>
<keyword evidence="1" id="KW-0472">Membrane</keyword>
<sequence>MRWIIWILSLLFLLYAENRLRTAGEQLLKPIVNQNPPDLSIGISKDDFIAFLEAGGPDGRRVYVDVIKANDFLYPLAYGVFFSYTIFLLASGLDSKFLKNFAFLPIISMLADFTENSCFILLASEYPEFNNTIFFIGRNAQMVKWYGAFASILVILILIVLNIRKKFATKSS</sequence>
<keyword evidence="1" id="KW-0812">Transmembrane</keyword>